<evidence type="ECO:0000256" key="7">
    <source>
        <dbReference type="ARBA" id="ARBA00023239"/>
    </source>
</evidence>
<comment type="caution">
    <text evidence="9">The sequence shown here is derived from an EMBL/GenBank/DDBJ whole genome shotgun (WGS) entry which is preliminary data.</text>
</comment>
<dbReference type="EC" id="3.4.-.-" evidence="8"/>
<sequence length="238" mass="26827">MCGRLKQTGPELPGIFSEMGSTEEEVARAWKAHYNGSPTQWLWIVRRIPGSGRNEHCLMRWGLIPNWAKDPTTMPLMFNARCEGIQDKPAFRGAYKSRRCLVPVDNFFEWRKTLGENGKPIKGPKQPYAIAMADGSKFALGGIWESWTDPATGIITRSFAIVTCEPNSLIATIHDRMPVIIAPDNYERWMANIEPDPADLMVPFPSELMAMWPISSKVSTASYNQPDVTDPIEDDQLR</sequence>
<keyword evidence="4 8" id="KW-0378">Hydrolase</keyword>
<dbReference type="PANTHER" id="PTHR13604:SF0">
    <property type="entry name" value="ABASIC SITE PROCESSING PROTEIN HMCES"/>
    <property type="match status" value="1"/>
</dbReference>
<name>A0ABQ6CJD0_9HYPH</name>
<evidence type="ECO:0000313" key="10">
    <source>
        <dbReference type="Proteomes" id="UP001156882"/>
    </source>
</evidence>
<dbReference type="RefSeq" id="WP_284311835.1">
    <property type="nucleotide sequence ID" value="NZ_BSPC01000015.1"/>
</dbReference>
<protein>
    <recommendedName>
        <fullName evidence="8">Abasic site processing protein</fullName>
        <ecNumber evidence="8">3.4.-.-</ecNumber>
    </recommendedName>
</protein>
<reference evidence="10" key="1">
    <citation type="journal article" date="2019" name="Int. J. Syst. Evol. Microbiol.">
        <title>The Global Catalogue of Microorganisms (GCM) 10K type strain sequencing project: providing services to taxonomists for standard genome sequencing and annotation.</title>
        <authorList>
            <consortium name="The Broad Institute Genomics Platform"/>
            <consortium name="The Broad Institute Genome Sequencing Center for Infectious Disease"/>
            <person name="Wu L."/>
            <person name="Ma J."/>
        </authorList>
    </citation>
    <scope>NUCLEOTIDE SEQUENCE [LARGE SCALE GENOMIC DNA]</scope>
    <source>
        <strain evidence="10">NBRC 101365</strain>
    </source>
</reference>
<evidence type="ECO:0000256" key="5">
    <source>
        <dbReference type="ARBA" id="ARBA00023124"/>
    </source>
</evidence>
<evidence type="ECO:0000256" key="4">
    <source>
        <dbReference type="ARBA" id="ARBA00022801"/>
    </source>
</evidence>
<dbReference type="Pfam" id="PF02586">
    <property type="entry name" value="SRAP"/>
    <property type="match status" value="1"/>
</dbReference>
<dbReference type="EMBL" id="BSPC01000015">
    <property type="protein sequence ID" value="GLS18970.1"/>
    <property type="molecule type" value="Genomic_DNA"/>
</dbReference>
<dbReference type="PANTHER" id="PTHR13604">
    <property type="entry name" value="DC12-RELATED"/>
    <property type="match status" value="1"/>
</dbReference>
<evidence type="ECO:0000256" key="1">
    <source>
        <dbReference type="ARBA" id="ARBA00008136"/>
    </source>
</evidence>
<keyword evidence="10" id="KW-1185">Reference proteome</keyword>
<evidence type="ECO:0000256" key="3">
    <source>
        <dbReference type="ARBA" id="ARBA00022763"/>
    </source>
</evidence>
<organism evidence="9 10">
    <name type="scientific">Labrys miyagiensis</name>
    <dbReference type="NCBI Taxonomy" id="346912"/>
    <lineage>
        <taxon>Bacteria</taxon>
        <taxon>Pseudomonadati</taxon>
        <taxon>Pseudomonadota</taxon>
        <taxon>Alphaproteobacteria</taxon>
        <taxon>Hyphomicrobiales</taxon>
        <taxon>Xanthobacteraceae</taxon>
        <taxon>Labrys</taxon>
    </lineage>
</organism>
<gene>
    <name evidence="9" type="ORF">GCM10007874_19870</name>
</gene>
<keyword evidence="7" id="KW-0456">Lyase</keyword>
<dbReference type="SUPFAM" id="SSF143081">
    <property type="entry name" value="BB1717-like"/>
    <property type="match status" value="1"/>
</dbReference>
<proteinExistence type="inferred from homology"/>
<keyword evidence="2 8" id="KW-0645">Protease</keyword>
<accession>A0ABQ6CJD0</accession>
<evidence type="ECO:0000256" key="2">
    <source>
        <dbReference type="ARBA" id="ARBA00022670"/>
    </source>
</evidence>
<keyword evidence="3" id="KW-0227">DNA damage</keyword>
<evidence type="ECO:0000256" key="8">
    <source>
        <dbReference type="RuleBase" id="RU364100"/>
    </source>
</evidence>
<dbReference type="InterPro" id="IPR003738">
    <property type="entry name" value="SRAP"/>
</dbReference>
<dbReference type="InterPro" id="IPR036590">
    <property type="entry name" value="SRAP-like"/>
</dbReference>
<evidence type="ECO:0000313" key="9">
    <source>
        <dbReference type="EMBL" id="GLS18970.1"/>
    </source>
</evidence>
<comment type="similarity">
    <text evidence="1 8">Belongs to the SOS response-associated peptidase family.</text>
</comment>
<dbReference type="Gene3D" id="3.90.1680.10">
    <property type="entry name" value="SOS response associated peptidase-like"/>
    <property type="match status" value="1"/>
</dbReference>
<keyword evidence="6" id="KW-0238">DNA-binding</keyword>
<dbReference type="Proteomes" id="UP001156882">
    <property type="component" value="Unassembled WGS sequence"/>
</dbReference>
<evidence type="ECO:0000256" key="6">
    <source>
        <dbReference type="ARBA" id="ARBA00023125"/>
    </source>
</evidence>
<keyword evidence="5" id="KW-0190">Covalent protein-DNA linkage</keyword>